<dbReference type="GO" id="GO:0005524">
    <property type="term" value="F:ATP binding"/>
    <property type="evidence" value="ECO:0007669"/>
    <property type="project" value="UniProtKB-KW"/>
</dbReference>
<keyword evidence="10" id="KW-0255">Endonuclease</keyword>
<evidence type="ECO:0000256" key="15">
    <source>
        <dbReference type="ARBA" id="ARBA00023125"/>
    </source>
</evidence>
<organism evidence="17">
    <name type="scientific">Circovirus-like NI/2007-3</name>
    <dbReference type="NCBI Taxonomy" id="1148801"/>
    <lineage>
        <taxon>Viruses</taxon>
        <taxon>Monodnaviria</taxon>
        <taxon>Shotokuvirae</taxon>
        <taxon>Cressdnaviricota</taxon>
        <taxon>Arfiviricetes</taxon>
        <taxon>Cirlivirales</taxon>
        <taxon>Circoviridae</taxon>
    </lineage>
</organism>
<keyword evidence="14" id="KW-0190">Covalent protein-DNA linkage</keyword>
<sequence length="173" mass="19256">MTSCRWCFTVNNPKDTDHVTLSTLDCKYMIYAEETAPTTGTLHLQGYVVLSSPCSLSKMKKILPPGTHIEAAKGTTEQNIEYCSKEGWPVEYGTRPKTRAQIGEDNAARYADAIQAAKEGRMDDIPPDLRTKHYNTYKNIAKDYMPKPDSLAQTCGLWIYGPTGNVKIGRACN</sequence>
<keyword evidence="5" id="KW-0548">Nucleotidyltransferase</keyword>
<evidence type="ECO:0000256" key="5">
    <source>
        <dbReference type="ARBA" id="ARBA00022695"/>
    </source>
</evidence>
<comment type="subcellular location">
    <subcellularLocation>
        <location evidence="2">Host nucleus</location>
    </subcellularLocation>
</comment>
<dbReference type="Gene3D" id="3.40.1310.20">
    <property type="match status" value="1"/>
</dbReference>
<dbReference type="EMBL" id="JN837698">
    <property type="protein sequence ID" value="AFB35209.1"/>
    <property type="molecule type" value="Genomic_DNA"/>
</dbReference>
<evidence type="ECO:0000256" key="7">
    <source>
        <dbReference type="ARBA" id="ARBA00022722"/>
    </source>
</evidence>
<comment type="cofactor">
    <cofactor evidence="1">
        <name>Mg(2+)</name>
        <dbReference type="ChEBI" id="CHEBI:18420"/>
    </cofactor>
</comment>
<proteinExistence type="predicted"/>
<name>H6VNC0_9CIRC</name>
<keyword evidence="3" id="KW-1048">Host nucleus</keyword>
<evidence type="ECO:0000256" key="14">
    <source>
        <dbReference type="ARBA" id="ARBA00023124"/>
    </source>
</evidence>
<dbReference type="GO" id="GO:0004519">
    <property type="term" value="F:endonuclease activity"/>
    <property type="evidence" value="ECO:0007669"/>
    <property type="project" value="UniProtKB-KW"/>
</dbReference>
<evidence type="ECO:0000256" key="8">
    <source>
        <dbReference type="ARBA" id="ARBA00022723"/>
    </source>
</evidence>
<dbReference type="GO" id="GO:0042025">
    <property type="term" value="C:host cell nucleus"/>
    <property type="evidence" value="ECO:0007669"/>
    <property type="project" value="UniProtKB-SubCell"/>
</dbReference>
<feature type="domain" description="CRESS-DNA virus Rep endonuclease" evidence="16">
    <location>
        <begin position="1"/>
        <end position="95"/>
    </location>
</feature>
<protein>
    <submittedName>
        <fullName evidence="17">Rep protein</fullName>
    </submittedName>
</protein>
<evidence type="ECO:0000256" key="2">
    <source>
        <dbReference type="ARBA" id="ARBA00004147"/>
    </source>
</evidence>
<dbReference type="PROSITE" id="PS52020">
    <property type="entry name" value="CRESS_DNA_REP"/>
    <property type="match status" value="1"/>
</dbReference>
<evidence type="ECO:0000256" key="6">
    <source>
        <dbReference type="ARBA" id="ARBA00022705"/>
    </source>
</evidence>
<dbReference type="GO" id="GO:0016779">
    <property type="term" value="F:nucleotidyltransferase activity"/>
    <property type="evidence" value="ECO:0007669"/>
    <property type="project" value="UniProtKB-KW"/>
</dbReference>
<evidence type="ECO:0000256" key="4">
    <source>
        <dbReference type="ARBA" id="ARBA00022679"/>
    </source>
</evidence>
<dbReference type="GO" id="GO:0004386">
    <property type="term" value="F:helicase activity"/>
    <property type="evidence" value="ECO:0007669"/>
    <property type="project" value="UniProtKB-KW"/>
</dbReference>
<keyword evidence="8" id="KW-0479">Metal-binding</keyword>
<reference evidence="17" key="1">
    <citation type="journal article" date="2012" name="PLoS Negl. Trop. Dis.">
        <title>Virus Identification in Unknown Tropical Febrile Illness Cases Using Deep Sequencing.</title>
        <authorList>
            <person name="Yozwiak N.L."/>
            <person name="Skewes-Cox P."/>
            <person name="Stenglein M.D."/>
            <person name="Balmaseda A."/>
            <person name="Harris E."/>
            <person name="DeRisi J.L."/>
        </authorList>
    </citation>
    <scope>NUCLEOTIDE SEQUENCE</scope>
    <source>
        <strain evidence="17">NI</strain>
    </source>
</reference>
<keyword evidence="12" id="KW-0347">Helicase</keyword>
<evidence type="ECO:0000256" key="9">
    <source>
        <dbReference type="ARBA" id="ARBA00022741"/>
    </source>
</evidence>
<evidence type="ECO:0000256" key="1">
    <source>
        <dbReference type="ARBA" id="ARBA00001946"/>
    </source>
</evidence>
<evidence type="ECO:0000256" key="10">
    <source>
        <dbReference type="ARBA" id="ARBA00022759"/>
    </source>
</evidence>
<evidence type="ECO:0000256" key="12">
    <source>
        <dbReference type="ARBA" id="ARBA00022806"/>
    </source>
</evidence>
<dbReference type="GO" id="GO:0003677">
    <property type="term" value="F:DNA binding"/>
    <property type="evidence" value="ECO:0007669"/>
    <property type="project" value="UniProtKB-KW"/>
</dbReference>
<evidence type="ECO:0000256" key="13">
    <source>
        <dbReference type="ARBA" id="ARBA00022840"/>
    </source>
</evidence>
<keyword evidence="6" id="KW-0235">DNA replication</keyword>
<dbReference type="Pfam" id="PF02407">
    <property type="entry name" value="Viral_Rep"/>
    <property type="match status" value="1"/>
</dbReference>
<evidence type="ECO:0000256" key="3">
    <source>
        <dbReference type="ARBA" id="ARBA00022562"/>
    </source>
</evidence>
<keyword evidence="11" id="KW-0378">Hydrolase</keyword>
<evidence type="ECO:0000313" key="17">
    <source>
        <dbReference type="EMBL" id="AFB35209.1"/>
    </source>
</evidence>
<dbReference type="InterPro" id="IPR049912">
    <property type="entry name" value="CRESS_DNA_REP"/>
</dbReference>
<keyword evidence="9" id="KW-0547">Nucleotide-binding</keyword>
<feature type="non-terminal residue" evidence="17">
    <location>
        <position position="173"/>
    </location>
</feature>
<dbReference type="GO" id="GO:0046872">
    <property type="term" value="F:metal ion binding"/>
    <property type="evidence" value="ECO:0007669"/>
    <property type="project" value="UniProtKB-KW"/>
</dbReference>
<keyword evidence="15" id="KW-0238">DNA-binding</keyword>
<evidence type="ECO:0000256" key="11">
    <source>
        <dbReference type="ARBA" id="ARBA00022801"/>
    </source>
</evidence>
<accession>H6VNC0</accession>
<dbReference type="GO" id="GO:0006260">
    <property type="term" value="P:DNA replication"/>
    <property type="evidence" value="ECO:0007669"/>
    <property type="project" value="UniProtKB-KW"/>
</dbReference>
<keyword evidence="7" id="KW-0540">Nuclease</keyword>
<dbReference type="GO" id="GO:0016787">
    <property type="term" value="F:hydrolase activity"/>
    <property type="evidence" value="ECO:0007669"/>
    <property type="project" value="UniProtKB-KW"/>
</dbReference>
<evidence type="ECO:0000259" key="16">
    <source>
        <dbReference type="PROSITE" id="PS52020"/>
    </source>
</evidence>
<keyword evidence="13" id="KW-0067">ATP-binding</keyword>
<keyword evidence="4" id="KW-0808">Transferase</keyword>